<dbReference type="PANTHER" id="PTHR28083">
    <property type="entry name" value="GOOD FOR FULL DBP5 ACTIVITY PROTEIN 2"/>
    <property type="match status" value="1"/>
</dbReference>
<protein>
    <recommendedName>
        <fullName evidence="1">Gfd2/YDR514C-like C-terminal domain-containing protein</fullName>
    </recommendedName>
</protein>
<dbReference type="Pfam" id="PF21762">
    <property type="entry name" value="DEDDh_C"/>
    <property type="match status" value="1"/>
</dbReference>
<organism evidence="2 3">
    <name type="scientific">Aspergillus lucknowensis</name>
    <dbReference type="NCBI Taxonomy" id="176173"/>
    <lineage>
        <taxon>Eukaryota</taxon>
        <taxon>Fungi</taxon>
        <taxon>Dikarya</taxon>
        <taxon>Ascomycota</taxon>
        <taxon>Pezizomycotina</taxon>
        <taxon>Eurotiomycetes</taxon>
        <taxon>Eurotiomycetidae</taxon>
        <taxon>Eurotiales</taxon>
        <taxon>Aspergillaceae</taxon>
        <taxon>Aspergillus</taxon>
        <taxon>Aspergillus subgen. Nidulantes</taxon>
    </lineage>
</organism>
<dbReference type="PANTHER" id="PTHR28083:SF1">
    <property type="entry name" value="GOOD FOR FULL DBP5 ACTIVITY PROTEIN 2"/>
    <property type="match status" value="1"/>
</dbReference>
<accession>A0ABR4LRA3</accession>
<evidence type="ECO:0000259" key="1">
    <source>
        <dbReference type="Pfam" id="PF21762"/>
    </source>
</evidence>
<evidence type="ECO:0000313" key="3">
    <source>
        <dbReference type="Proteomes" id="UP001610432"/>
    </source>
</evidence>
<dbReference type="RefSeq" id="XP_070886046.1">
    <property type="nucleotide sequence ID" value="XM_071033011.1"/>
</dbReference>
<dbReference type="InterPro" id="IPR048519">
    <property type="entry name" value="Gfd2/YDR514C-like_C"/>
</dbReference>
<dbReference type="Proteomes" id="UP001610432">
    <property type="component" value="Unassembled WGS sequence"/>
</dbReference>
<keyword evidence="3" id="KW-1185">Reference proteome</keyword>
<dbReference type="SUPFAM" id="SSF53098">
    <property type="entry name" value="Ribonuclease H-like"/>
    <property type="match status" value="1"/>
</dbReference>
<dbReference type="Gene3D" id="3.30.420.10">
    <property type="entry name" value="Ribonuclease H-like superfamily/Ribonuclease H"/>
    <property type="match status" value="1"/>
</dbReference>
<name>A0ABR4LRA3_9EURO</name>
<feature type="domain" description="Gfd2/YDR514C-like C-terminal" evidence="1">
    <location>
        <begin position="305"/>
        <end position="497"/>
    </location>
</feature>
<gene>
    <name evidence="2" type="ORF">BJX67DRAFT_381386</name>
</gene>
<dbReference type="GeneID" id="98148083"/>
<dbReference type="EMBL" id="JBFXLQ010000021">
    <property type="protein sequence ID" value="KAL2867067.1"/>
    <property type="molecule type" value="Genomic_DNA"/>
</dbReference>
<dbReference type="InterPro" id="IPR036397">
    <property type="entry name" value="RNaseH_sf"/>
</dbReference>
<reference evidence="2 3" key="1">
    <citation type="submission" date="2024-07" db="EMBL/GenBank/DDBJ databases">
        <title>Section-level genome sequencing and comparative genomics of Aspergillus sections Usti and Cavernicolus.</title>
        <authorList>
            <consortium name="Lawrence Berkeley National Laboratory"/>
            <person name="Nybo J.L."/>
            <person name="Vesth T.C."/>
            <person name="Theobald S."/>
            <person name="Frisvad J.C."/>
            <person name="Larsen T.O."/>
            <person name="Kjaerboelling I."/>
            <person name="Rothschild-Mancinelli K."/>
            <person name="Lyhne E.K."/>
            <person name="Kogle M.E."/>
            <person name="Barry K."/>
            <person name="Clum A."/>
            <person name="Na H."/>
            <person name="Ledsgaard L."/>
            <person name="Lin J."/>
            <person name="Lipzen A."/>
            <person name="Kuo A."/>
            <person name="Riley R."/>
            <person name="Mondo S."/>
            <person name="Labutti K."/>
            <person name="Haridas S."/>
            <person name="Pangalinan J."/>
            <person name="Salamov A.A."/>
            <person name="Simmons B.A."/>
            <person name="Magnuson J.K."/>
            <person name="Chen J."/>
            <person name="Drula E."/>
            <person name="Henrissat B."/>
            <person name="Wiebenga A."/>
            <person name="Lubbers R.J."/>
            <person name="Gomes A.C."/>
            <person name="Macurrencykelacurrency M.R."/>
            <person name="Stajich J."/>
            <person name="Grigoriev I.V."/>
            <person name="Mortensen U.H."/>
            <person name="De Vries R.P."/>
            <person name="Baker S.E."/>
            <person name="Andersen M.R."/>
        </authorList>
    </citation>
    <scope>NUCLEOTIDE SEQUENCE [LARGE SCALE GENOMIC DNA]</scope>
    <source>
        <strain evidence="2 3">CBS 449.75</strain>
    </source>
</reference>
<comment type="caution">
    <text evidence="2">The sequence shown here is derived from an EMBL/GenBank/DDBJ whole genome shotgun (WGS) entry which is preliminary data.</text>
</comment>
<dbReference type="InterPro" id="IPR012337">
    <property type="entry name" value="RNaseH-like_sf"/>
</dbReference>
<sequence>MSAADRLQILFAQDQAILQINTRLRPVVEHSEPPAAEHASKPLSESSVSRLNQPQIHVVEDKRTPAVAFQGPNATPSPHDGTFCPFSAVSRFPYHHIRGDLMHRVASKYFDKGQFWDRTWDLYYIRAPPRLGGRPLVLVPTEQVRLLFREINTALDCSLSLPVEEEKGLMLRFNRDGFPQPTFLGKSNSKETKDSLESTIRQACTFKPSSGIMDESFMAFEKMMEAAIAAAKSKSKSKAKKQRLRIQRELEASDAARRAQCYLGLRADPTDLIEGKWDEHQTADPHPPRLAVDKPVPHPFWTEPVFVSVDVEVNERCHTLVTEVGISTLDTRDLIGVAPGPQGEGWQSRIRSRHLRVEEYANHVNRLYVRGCPDKFEFGVSEWVSADEVSSTVQSSFAHPTFFDGDEKKLRPLVLVGHSLISDIQYLELAGVHIVEKSSGASNFADRIDTATTFQVIRGETAARSLGAVLGELGMTGWNLHNAGNDARYTMQALVAMLVKHSIPSSGMSQ</sequence>
<proteinExistence type="predicted"/>
<dbReference type="InterPro" id="IPR040151">
    <property type="entry name" value="Gfd2/YDR514C-like"/>
</dbReference>
<evidence type="ECO:0000313" key="2">
    <source>
        <dbReference type="EMBL" id="KAL2867067.1"/>
    </source>
</evidence>